<keyword evidence="3" id="KW-0597">Phosphoprotein</keyword>
<dbReference type="OrthoDB" id="7991996at2"/>
<dbReference type="SMART" id="SM00388">
    <property type="entry name" value="HisKA"/>
    <property type="match status" value="1"/>
</dbReference>
<dbReference type="InterPro" id="IPR035965">
    <property type="entry name" value="PAS-like_dom_sf"/>
</dbReference>
<gene>
    <name evidence="10" type="ORF">F1189_24915</name>
</gene>
<evidence type="ECO:0000256" key="2">
    <source>
        <dbReference type="ARBA" id="ARBA00012438"/>
    </source>
</evidence>
<dbReference type="GO" id="GO:0005524">
    <property type="term" value="F:ATP binding"/>
    <property type="evidence" value="ECO:0007669"/>
    <property type="project" value="UniProtKB-KW"/>
</dbReference>
<dbReference type="Pfam" id="PF00512">
    <property type="entry name" value="HisKA"/>
    <property type="match status" value="1"/>
</dbReference>
<evidence type="ECO:0000256" key="8">
    <source>
        <dbReference type="ARBA" id="ARBA00023012"/>
    </source>
</evidence>
<proteinExistence type="predicted"/>
<dbReference type="InterPro" id="IPR004358">
    <property type="entry name" value="Sig_transdc_His_kin-like_C"/>
</dbReference>
<evidence type="ECO:0000256" key="7">
    <source>
        <dbReference type="ARBA" id="ARBA00022840"/>
    </source>
</evidence>
<dbReference type="PROSITE" id="PS50109">
    <property type="entry name" value="HIS_KIN"/>
    <property type="match status" value="1"/>
</dbReference>
<dbReference type="CDD" id="cd00082">
    <property type="entry name" value="HisKA"/>
    <property type="match status" value="1"/>
</dbReference>
<evidence type="ECO:0000313" key="11">
    <source>
        <dbReference type="Proteomes" id="UP000325255"/>
    </source>
</evidence>
<comment type="catalytic activity">
    <reaction evidence="1">
        <text>ATP + protein L-histidine = ADP + protein N-phospho-L-histidine.</text>
        <dbReference type="EC" id="2.7.13.3"/>
    </reaction>
</comment>
<dbReference type="Gene3D" id="3.30.565.10">
    <property type="entry name" value="Histidine kinase-like ATPase, C-terminal domain"/>
    <property type="match status" value="1"/>
</dbReference>
<keyword evidence="5" id="KW-0547">Nucleotide-binding</keyword>
<organism evidence="10 11">
    <name type="scientific">Rhodovastum atsumiense</name>
    <dbReference type="NCBI Taxonomy" id="504468"/>
    <lineage>
        <taxon>Bacteria</taxon>
        <taxon>Pseudomonadati</taxon>
        <taxon>Pseudomonadota</taxon>
        <taxon>Alphaproteobacteria</taxon>
        <taxon>Acetobacterales</taxon>
        <taxon>Acetobacteraceae</taxon>
        <taxon>Rhodovastum</taxon>
    </lineage>
</organism>
<dbReference type="GO" id="GO:0000155">
    <property type="term" value="F:phosphorelay sensor kinase activity"/>
    <property type="evidence" value="ECO:0007669"/>
    <property type="project" value="InterPro"/>
</dbReference>
<evidence type="ECO:0000256" key="1">
    <source>
        <dbReference type="ARBA" id="ARBA00000085"/>
    </source>
</evidence>
<keyword evidence="11" id="KW-1185">Reference proteome</keyword>
<accession>A0A5M6IP13</accession>
<dbReference type="PANTHER" id="PTHR43065">
    <property type="entry name" value="SENSOR HISTIDINE KINASE"/>
    <property type="match status" value="1"/>
</dbReference>
<dbReference type="InterPro" id="IPR003661">
    <property type="entry name" value="HisK_dim/P_dom"/>
</dbReference>
<dbReference type="SMART" id="SM00387">
    <property type="entry name" value="HATPase_c"/>
    <property type="match status" value="1"/>
</dbReference>
<dbReference type="SUPFAM" id="SSF47384">
    <property type="entry name" value="Homodimeric domain of signal transducing histidine kinase"/>
    <property type="match status" value="1"/>
</dbReference>
<sequence>MLSKMPEETSEYLAAIFTFYGVFTLQGQIVEANDALLAAACLAGPGAWIRDAGWWRDEAARRRLQQGLDQAARGSRLQYQEAVHLPDHGMRRLHIAIGPVRSLDGRVTRLAFGATELAPPSSAGRGATEAEPVGFAARQAAILDALPAHVALLDQSGTIIAVNEAWRRFAAGNGVRDPAAFLGCNYLAACMPSDGSPPSPGDEQAVAIAAALPRILTGELQHFTCDYPCPTAQGERWFRLMATPLPLGAGHGGAVVLHLDVTTNRRTEEALRQMQKMEAVGRLTSGLAHDFNNILVLIIGGLELLMPRLTDGRSRALAGKVLAAAERGSALAERLLRLSRREPTRLQLVDVNEAITIEQKLLQQAVGGTVSIACDLSPEAGSVLVDPNELATALLNLAVNARDAMPEGGQLRLCTCRERATAPQGAEQVVITVQDTGQGMPPEVMARVFEPFFTTKGPGRGTGLGLAQVHGFARQSGGSAHIASAPGQGTTVTIRLPHHDEEPAAPVRLQVL</sequence>
<name>A0A5M6IP13_9PROT</name>
<dbReference type="SUPFAM" id="SSF55785">
    <property type="entry name" value="PYP-like sensor domain (PAS domain)"/>
    <property type="match status" value="1"/>
</dbReference>
<keyword evidence="7" id="KW-0067">ATP-binding</keyword>
<keyword evidence="4" id="KW-0808">Transferase</keyword>
<dbReference type="AlphaFoldDB" id="A0A5M6IP13"/>
<dbReference type="InterPro" id="IPR036890">
    <property type="entry name" value="HATPase_C_sf"/>
</dbReference>
<dbReference type="Proteomes" id="UP000325255">
    <property type="component" value="Unassembled WGS sequence"/>
</dbReference>
<dbReference type="InterPro" id="IPR013656">
    <property type="entry name" value="PAS_4"/>
</dbReference>
<evidence type="ECO:0000256" key="3">
    <source>
        <dbReference type="ARBA" id="ARBA00022553"/>
    </source>
</evidence>
<dbReference type="PRINTS" id="PR00344">
    <property type="entry name" value="BCTRLSENSOR"/>
</dbReference>
<keyword evidence="6" id="KW-0418">Kinase</keyword>
<protein>
    <recommendedName>
        <fullName evidence="2">histidine kinase</fullName>
        <ecNumber evidence="2">2.7.13.3</ecNumber>
    </recommendedName>
</protein>
<evidence type="ECO:0000313" key="10">
    <source>
        <dbReference type="EMBL" id="KAA5609298.1"/>
    </source>
</evidence>
<dbReference type="EC" id="2.7.13.3" evidence="2"/>
<dbReference type="Pfam" id="PF08448">
    <property type="entry name" value="PAS_4"/>
    <property type="match status" value="1"/>
</dbReference>
<evidence type="ECO:0000256" key="4">
    <source>
        <dbReference type="ARBA" id="ARBA00022679"/>
    </source>
</evidence>
<evidence type="ECO:0000259" key="9">
    <source>
        <dbReference type="PROSITE" id="PS50109"/>
    </source>
</evidence>
<dbReference type="PANTHER" id="PTHR43065:SF46">
    <property type="entry name" value="C4-DICARBOXYLATE TRANSPORT SENSOR PROTEIN DCTB"/>
    <property type="match status" value="1"/>
</dbReference>
<dbReference type="Gene3D" id="1.10.287.130">
    <property type="match status" value="1"/>
</dbReference>
<dbReference type="Gene3D" id="3.30.450.20">
    <property type="entry name" value="PAS domain"/>
    <property type="match status" value="1"/>
</dbReference>
<dbReference type="Pfam" id="PF02518">
    <property type="entry name" value="HATPase_c"/>
    <property type="match status" value="1"/>
</dbReference>
<dbReference type="InterPro" id="IPR005467">
    <property type="entry name" value="His_kinase_dom"/>
</dbReference>
<dbReference type="InterPro" id="IPR003594">
    <property type="entry name" value="HATPase_dom"/>
</dbReference>
<feature type="domain" description="Histidine kinase" evidence="9">
    <location>
        <begin position="286"/>
        <end position="500"/>
    </location>
</feature>
<dbReference type="EMBL" id="VWPK01000054">
    <property type="protein sequence ID" value="KAA5609298.1"/>
    <property type="molecule type" value="Genomic_DNA"/>
</dbReference>
<comment type="caution">
    <text evidence="10">The sequence shown here is derived from an EMBL/GenBank/DDBJ whole genome shotgun (WGS) entry which is preliminary data.</text>
</comment>
<keyword evidence="8" id="KW-0902">Two-component regulatory system</keyword>
<evidence type="ECO:0000256" key="6">
    <source>
        <dbReference type="ARBA" id="ARBA00022777"/>
    </source>
</evidence>
<dbReference type="InterPro" id="IPR036097">
    <property type="entry name" value="HisK_dim/P_sf"/>
</dbReference>
<evidence type="ECO:0000256" key="5">
    <source>
        <dbReference type="ARBA" id="ARBA00022741"/>
    </source>
</evidence>
<reference evidence="10 11" key="1">
    <citation type="submission" date="2019-09" db="EMBL/GenBank/DDBJ databases">
        <title>Genome sequence of Rhodovastum atsumiense, a diverse member of the Acetobacteraceae family of non-sulfur purple photosynthetic bacteria.</title>
        <authorList>
            <person name="Meyer T."/>
            <person name="Kyndt J."/>
        </authorList>
    </citation>
    <scope>NUCLEOTIDE SEQUENCE [LARGE SCALE GENOMIC DNA]</scope>
    <source>
        <strain evidence="10 11">DSM 21279</strain>
    </source>
</reference>
<dbReference type="SUPFAM" id="SSF55874">
    <property type="entry name" value="ATPase domain of HSP90 chaperone/DNA topoisomerase II/histidine kinase"/>
    <property type="match status" value="1"/>
</dbReference>